<reference evidence="3 4" key="1">
    <citation type="submission" date="2023-07" db="EMBL/GenBank/DDBJ databases">
        <title>Functional and genomic diversity of the sorghum phyllosphere microbiome.</title>
        <authorList>
            <person name="Shade A."/>
        </authorList>
    </citation>
    <scope>NUCLEOTIDE SEQUENCE [LARGE SCALE GENOMIC DNA]</scope>
    <source>
        <strain evidence="3 4">SORGH_AS_0887</strain>
    </source>
</reference>
<evidence type="ECO:0000313" key="4">
    <source>
        <dbReference type="Proteomes" id="UP001233360"/>
    </source>
</evidence>
<organism evidence="3 4">
    <name type="scientific">Acinetobacter baylyi</name>
    <dbReference type="NCBI Taxonomy" id="202950"/>
    <lineage>
        <taxon>Bacteria</taxon>
        <taxon>Pseudomonadati</taxon>
        <taxon>Pseudomonadota</taxon>
        <taxon>Gammaproteobacteria</taxon>
        <taxon>Moraxellales</taxon>
        <taxon>Moraxellaceae</taxon>
        <taxon>Acinetobacter</taxon>
    </lineage>
</organism>
<evidence type="ECO:0000259" key="2">
    <source>
        <dbReference type="Pfam" id="PF02698"/>
    </source>
</evidence>
<feature type="transmembrane region" description="Helical" evidence="1">
    <location>
        <begin position="87"/>
        <end position="106"/>
    </location>
</feature>
<dbReference type="EMBL" id="JAUTBK010000002">
    <property type="protein sequence ID" value="MDQ1208445.1"/>
    <property type="molecule type" value="Genomic_DNA"/>
</dbReference>
<dbReference type="CDD" id="cd06259">
    <property type="entry name" value="YdcF-like"/>
    <property type="match status" value="1"/>
</dbReference>
<protein>
    <submittedName>
        <fullName evidence="3">Uncharacterized SAM-binding protein YcdF (DUF218 family)</fullName>
    </submittedName>
</protein>
<dbReference type="Gene3D" id="3.40.50.620">
    <property type="entry name" value="HUPs"/>
    <property type="match status" value="1"/>
</dbReference>
<proteinExistence type="predicted"/>
<feature type="transmembrane region" description="Helical" evidence="1">
    <location>
        <begin position="49"/>
        <end position="67"/>
    </location>
</feature>
<keyword evidence="1" id="KW-0472">Membrane</keyword>
<name>A0ABU0UV71_ACIBI</name>
<keyword evidence="1" id="KW-0812">Transmembrane</keyword>
<feature type="transmembrane region" description="Helical" evidence="1">
    <location>
        <begin position="21"/>
        <end position="43"/>
    </location>
</feature>
<keyword evidence="4" id="KW-1185">Reference proteome</keyword>
<keyword evidence="1" id="KW-1133">Transmembrane helix</keyword>
<dbReference type="PANTHER" id="PTHR30336">
    <property type="entry name" value="INNER MEMBRANE PROTEIN, PROBABLE PERMEASE"/>
    <property type="match status" value="1"/>
</dbReference>
<dbReference type="InterPro" id="IPR003848">
    <property type="entry name" value="DUF218"/>
</dbReference>
<dbReference type="Pfam" id="PF02698">
    <property type="entry name" value="DUF218"/>
    <property type="match status" value="1"/>
</dbReference>
<comment type="caution">
    <text evidence="3">The sequence shown here is derived from an EMBL/GenBank/DDBJ whole genome shotgun (WGS) entry which is preliminary data.</text>
</comment>
<sequence>MLSSLLNIESLISRDTMKTNIFSRFALFIFGFILFADGLYLIVKNKSHFGVIFPFILGLVLCTYALLWHQIQTFLNQHFVVKRWIKFAWVGFWIWLLSVLIFFIYLDHSIQNIPKTNDVKAIIVLGSGVENGQPSAILAERLNTAAHFAKDHPAALIILSGGLDHKEQQTEAEVMRRYLKQQFPALRNTLALEDQSTSTELNLKNSKPILEQHQILLNDSIVIVTSDFHTIRSKAIAHKQQYQQAYMLSSPTPVMTRYNAWLREYFAFISGWILREY</sequence>
<feature type="domain" description="DUF218" evidence="2">
    <location>
        <begin position="121"/>
        <end position="266"/>
    </location>
</feature>
<gene>
    <name evidence="3" type="ORF">QE380_001368</name>
</gene>
<evidence type="ECO:0000313" key="3">
    <source>
        <dbReference type="EMBL" id="MDQ1208445.1"/>
    </source>
</evidence>
<dbReference type="PANTHER" id="PTHR30336:SF4">
    <property type="entry name" value="ENVELOPE BIOGENESIS FACTOR ELYC"/>
    <property type="match status" value="1"/>
</dbReference>
<dbReference type="Proteomes" id="UP001233360">
    <property type="component" value="Unassembled WGS sequence"/>
</dbReference>
<dbReference type="InterPro" id="IPR014729">
    <property type="entry name" value="Rossmann-like_a/b/a_fold"/>
</dbReference>
<dbReference type="InterPro" id="IPR051599">
    <property type="entry name" value="Cell_Envelope_Assoc"/>
</dbReference>
<evidence type="ECO:0000256" key="1">
    <source>
        <dbReference type="SAM" id="Phobius"/>
    </source>
</evidence>
<accession>A0ABU0UV71</accession>